<dbReference type="Proteomes" id="UP000019140">
    <property type="component" value="Unassembled WGS sequence"/>
</dbReference>
<dbReference type="HOGENOM" id="CLU_3231120_0_0_7"/>
<dbReference type="AlphaFoldDB" id="W4M7X6"/>
<evidence type="ECO:0000313" key="1">
    <source>
        <dbReference type="EMBL" id="ETX06273.1"/>
    </source>
</evidence>
<reference evidence="1 2" key="1">
    <citation type="journal article" date="2014" name="Nature">
        <title>An environmental bacterial taxon with a large and distinct metabolic repertoire.</title>
        <authorList>
            <person name="Wilson M.C."/>
            <person name="Mori T."/>
            <person name="Ruckert C."/>
            <person name="Uria A.R."/>
            <person name="Helf M.J."/>
            <person name="Takada K."/>
            <person name="Gernert C."/>
            <person name="Steffens U.A."/>
            <person name="Heycke N."/>
            <person name="Schmitt S."/>
            <person name="Rinke C."/>
            <person name="Helfrich E.J."/>
            <person name="Brachmann A.O."/>
            <person name="Gurgui C."/>
            <person name="Wakimoto T."/>
            <person name="Kracht M."/>
            <person name="Crusemann M."/>
            <person name="Hentschel U."/>
            <person name="Abe I."/>
            <person name="Matsunaga S."/>
            <person name="Kalinowski J."/>
            <person name="Takeyama H."/>
            <person name="Piel J."/>
        </authorList>
    </citation>
    <scope>NUCLEOTIDE SEQUENCE [LARGE SCALE GENOMIC DNA]</scope>
    <source>
        <strain evidence="2">TSY2</strain>
    </source>
</reference>
<keyword evidence="2" id="KW-1185">Reference proteome</keyword>
<accession>W4M7X6</accession>
<sequence length="43" mass="4801">MATHRSLSDSTDEEFVKRMATTYPERFGEPLAASILADRAEEA</sequence>
<evidence type="ECO:0000313" key="2">
    <source>
        <dbReference type="Proteomes" id="UP000019140"/>
    </source>
</evidence>
<name>W4M7X6_9BACT</name>
<protein>
    <submittedName>
        <fullName evidence="1">Uncharacterized protein</fullName>
    </submittedName>
</protein>
<proteinExistence type="predicted"/>
<dbReference type="EMBL" id="AZHX01000743">
    <property type="protein sequence ID" value="ETX06273.1"/>
    <property type="molecule type" value="Genomic_DNA"/>
</dbReference>
<comment type="caution">
    <text evidence="1">The sequence shown here is derived from an EMBL/GenBank/DDBJ whole genome shotgun (WGS) entry which is preliminary data.</text>
</comment>
<gene>
    <name evidence="1" type="ORF">ETSY2_18115</name>
</gene>
<organism evidence="1 2">
    <name type="scientific">Candidatus Entotheonella gemina</name>
    <dbReference type="NCBI Taxonomy" id="1429439"/>
    <lineage>
        <taxon>Bacteria</taxon>
        <taxon>Pseudomonadati</taxon>
        <taxon>Nitrospinota/Tectimicrobiota group</taxon>
        <taxon>Candidatus Tectimicrobiota</taxon>
        <taxon>Candidatus Entotheonellia</taxon>
        <taxon>Candidatus Entotheonellales</taxon>
        <taxon>Candidatus Entotheonellaceae</taxon>
        <taxon>Candidatus Entotheonella</taxon>
    </lineage>
</organism>